<feature type="domain" description="Chitin-binding type-2" evidence="4">
    <location>
        <begin position="102"/>
        <end position="165"/>
    </location>
</feature>
<feature type="compositionally biased region" description="Polar residues" evidence="2">
    <location>
        <begin position="325"/>
        <end position="334"/>
    </location>
</feature>
<name>A0A922HY49_DERFA</name>
<dbReference type="InterPro" id="IPR002557">
    <property type="entry name" value="Chitin-bd_dom"/>
</dbReference>
<feature type="region of interest" description="Disordered" evidence="2">
    <location>
        <begin position="181"/>
        <end position="286"/>
    </location>
</feature>
<keyword evidence="7" id="KW-1185">Reference proteome</keyword>
<feature type="compositionally biased region" description="Low complexity" evidence="2">
    <location>
        <begin position="204"/>
        <end position="221"/>
    </location>
</feature>
<dbReference type="PROSITE" id="PS50940">
    <property type="entry name" value="CHIT_BIND_II"/>
    <property type="match status" value="2"/>
</dbReference>
<evidence type="ECO:0000256" key="3">
    <source>
        <dbReference type="SAM" id="Phobius"/>
    </source>
</evidence>
<comment type="caution">
    <text evidence="6">The sequence shown here is derived from an EMBL/GenBank/DDBJ whole genome shotgun (WGS) entry which is preliminary data.</text>
</comment>
<dbReference type="Proteomes" id="UP000790347">
    <property type="component" value="Unassembled WGS sequence"/>
</dbReference>
<dbReference type="GO" id="GO:0008061">
    <property type="term" value="F:chitin binding"/>
    <property type="evidence" value="ECO:0007669"/>
    <property type="project" value="InterPro"/>
</dbReference>
<sequence>MNGPKKIKKNNNNKCSDLNHYNHCSIIRELFAICCVGISFIDFFLKTMDQKYHYHHFILTLLPLIIVFIWINSSLIDCQAYNGPISRQVEVFVNVYDHPKTGFSCQGKNPGQYYADPATKCAVYYVCIPNPTGTMSAQSFACPNGTIFSQATRVCRPHEEVFCPLAARYYDSIDGSIDNRGEHVDLPTLPELSKPVAAPHRPQKSSSNKPPKSLPIISSLSDNKPIPKLASAPTSSSSSHHNSFNINRNFRNSRTFSTTSTTTTSTTTTTTPRPSLPPQPLQPTDLGVADYEYDYSDYNETGLVNAAATLLQSTILNQQPNKDSITNMAINQNGNDHEDDDTSDRRRRRRKRNISLQKQRKEEHMNHKLTESLLAERTKSSESFLVPTEIFSCEDKIHGLAYADLTNDCQKFFVCLSFSKGKMMAYRFDCEQGKRFNQQKGGCDTKIDTKTCQRNSQHYFIYNKWFKQSKKHLLNKSI</sequence>
<protein>
    <recommendedName>
        <fullName evidence="8">Chitin-binding type-2 domain-containing protein</fullName>
    </recommendedName>
</protein>
<gene>
    <name evidence="6" type="ORF">DERF_010302</name>
</gene>
<keyword evidence="3" id="KW-1133">Transmembrane helix</keyword>
<dbReference type="Pfam" id="PF01607">
    <property type="entry name" value="CBM_14"/>
    <property type="match status" value="2"/>
</dbReference>
<accession>A0A922HY49</accession>
<dbReference type="InterPro" id="IPR002652">
    <property type="entry name" value="Importin-a_IBB"/>
</dbReference>
<reference evidence="6" key="1">
    <citation type="submission" date="2013-05" db="EMBL/GenBank/DDBJ databases">
        <authorList>
            <person name="Yim A.K.Y."/>
            <person name="Chan T.F."/>
            <person name="Ji K.M."/>
            <person name="Liu X.Y."/>
            <person name="Zhou J.W."/>
            <person name="Li R.Q."/>
            <person name="Yang K.Y."/>
            <person name="Li J."/>
            <person name="Li M."/>
            <person name="Law P.T.W."/>
            <person name="Wu Y.L."/>
            <person name="Cai Z.L."/>
            <person name="Qin H."/>
            <person name="Bao Y."/>
            <person name="Leung R.K.K."/>
            <person name="Ng P.K.S."/>
            <person name="Zou J."/>
            <person name="Zhong X.J."/>
            <person name="Ran P.X."/>
            <person name="Zhong N.S."/>
            <person name="Liu Z.G."/>
            <person name="Tsui S.K.W."/>
        </authorList>
    </citation>
    <scope>NUCLEOTIDE SEQUENCE</scope>
    <source>
        <strain evidence="6">Derf</strain>
        <tissue evidence="6">Whole organism</tissue>
    </source>
</reference>
<dbReference type="GO" id="GO:0006606">
    <property type="term" value="P:protein import into nucleus"/>
    <property type="evidence" value="ECO:0007669"/>
    <property type="project" value="InterPro"/>
</dbReference>
<dbReference type="GO" id="GO:0061608">
    <property type="term" value="F:nuclear import signal receptor activity"/>
    <property type="evidence" value="ECO:0007669"/>
    <property type="project" value="InterPro"/>
</dbReference>
<keyword evidence="1" id="KW-0813">Transport</keyword>
<evidence type="ECO:0008006" key="8">
    <source>
        <dbReference type="Google" id="ProtNLM"/>
    </source>
</evidence>
<feature type="transmembrane region" description="Helical" evidence="3">
    <location>
        <begin position="26"/>
        <end position="45"/>
    </location>
</feature>
<evidence type="ECO:0000259" key="5">
    <source>
        <dbReference type="PROSITE" id="PS51214"/>
    </source>
</evidence>
<dbReference type="AlphaFoldDB" id="A0A922HY49"/>
<dbReference type="SMART" id="SM00494">
    <property type="entry name" value="ChtBD2"/>
    <property type="match status" value="2"/>
</dbReference>
<dbReference type="InterPro" id="IPR052976">
    <property type="entry name" value="Scoloptoxin-like"/>
</dbReference>
<feature type="compositionally biased region" description="Low complexity" evidence="2">
    <location>
        <begin position="234"/>
        <end position="273"/>
    </location>
</feature>
<keyword evidence="3" id="KW-0472">Membrane</keyword>
<dbReference type="PANTHER" id="PTHR22933:SF43">
    <property type="entry name" value="LP10131P"/>
    <property type="match status" value="1"/>
</dbReference>
<keyword evidence="3" id="KW-0812">Transmembrane</keyword>
<feature type="domain" description="Chitin-binding type-2" evidence="4">
    <location>
        <begin position="390"/>
        <end position="454"/>
    </location>
</feature>
<dbReference type="EMBL" id="ASGP02000004">
    <property type="protein sequence ID" value="KAH9511878.1"/>
    <property type="molecule type" value="Genomic_DNA"/>
</dbReference>
<evidence type="ECO:0000256" key="2">
    <source>
        <dbReference type="SAM" id="MobiDB-lite"/>
    </source>
</evidence>
<reference evidence="6" key="2">
    <citation type="journal article" date="2022" name="Res Sq">
        <title>Comparative Genomics Reveals Insights into the Divergent Evolution of Astigmatic Mites and Household Pest Adaptations.</title>
        <authorList>
            <person name="Xiong Q."/>
            <person name="Wan A.T.-Y."/>
            <person name="Liu X.-Y."/>
            <person name="Fung C.S.-H."/>
            <person name="Xiao X."/>
            <person name="Malainual N."/>
            <person name="Hou J."/>
            <person name="Wang L."/>
            <person name="Wang M."/>
            <person name="Yang K."/>
            <person name="Cui Y."/>
            <person name="Leung E."/>
            <person name="Nong W."/>
            <person name="Shin S.-K."/>
            <person name="Au S."/>
            <person name="Jeong K.Y."/>
            <person name="Chew F.T."/>
            <person name="Hui J."/>
            <person name="Leung T.F."/>
            <person name="Tungtrongchitr A."/>
            <person name="Zhong N."/>
            <person name="Liu Z."/>
            <person name="Tsui S."/>
        </authorList>
    </citation>
    <scope>NUCLEOTIDE SEQUENCE</scope>
    <source>
        <strain evidence="6">Derf</strain>
        <tissue evidence="6">Whole organism</tissue>
    </source>
</reference>
<feature type="transmembrane region" description="Helical" evidence="3">
    <location>
        <begin position="57"/>
        <end position="76"/>
    </location>
</feature>
<feature type="region of interest" description="Disordered" evidence="2">
    <location>
        <begin position="325"/>
        <end position="366"/>
    </location>
</feature>
<dbReference type="InterPro" id="IPR036508">
    <property type="entry name" value="Chitin-bd_dom_sf"/>
</dbReference>
<evidence type="ECO:0000313" key="6">
    <source>
        <dbReference type="EMBL" id="KAH9511878.1"/>
    </source>
</evidence>
<dbReference type="PROSITE" id="PS51214">
    <property type="entry name" value="IBB"/>
    <property type="match status" value="1"/>
</dbReference>
<evidence type="ECO:0000259" key="4">
    <source>
        <dbReference type="PROSITE" id="PS50940"/>
    </source>
</evidence>
<evidence type="ECO:0000313" key="7">
    <source>
        <dbReference type="Proteomes" id="UP000790347"/>
    </source>
</evidence>
<dbReference type="GO" id="GO:0005576">
    <property type="term" value="C:extracellular region"/>
    <property type="evidence" value="ECO:0007669"/>
    <property type="project" value="InterPro"/>
</dbReference>
<dbReference type="SUPFAM" id="SSF57625">
    <property type="entry name" value="Invertebrate chitin-binding proteins"/>
    <property type="match status" value="2"/>
</dbReference>
<organism evidence="6 7">
    <name type="scientific">Dermatophagoides farinae</name>
    <name type="common">American house dust mite</name>
    <dbReference type="NCBI Taxonomy" id="6954"/>
    <lineage>
        <taxon>Eukaryota</taxon>
        <taxon>Metazoa</taxon>
        <taxon>Ecdysozoa</taxon>
        <taxon>Arthropoda</taxon>
        <taxon>Chelicerata</taxon>
        <taxon>Arachnida</taxon>
        <taxon>Acari</taxon>
        <taxon>Acariformes</taxon>
        <taxon>Sarcoptiformes</taxon>
        <taxon>Astigmata</taxon>
        <taxon>Psoroptidia</taxon>
        <taxon>Analgoidea</taxon>
        <taxon>Pyroglyphidae</taxon>
        <taxon>Dermatophagoidinae</taxon>
        <taxon>Dermatophagoides</taxon>
    </lineage>
</organism>
<proteinExistence type="predicted"/>
<dbReference type="Gene3D" id="2.170.140.10">
    <property type="entry name" value="Chitin binding domain"/>
    <property type="match status" value="2"/>
</dbReference>
<dbReference type="PANTHER" id="PTHR22933">
    <property type="entry name" value="FI18007P1-RELATED"/>
    <property type="match status" value="1"/>
</dbReference>
<evidence type="ECO:0000256" key="1">
    <source>
        <dbReference type="PROSITE-ProRule" id="PRU00561"/>
    </source>
</evidence>
<feature type="domain" description="IBB" evidence="5">
    <location>
        <begin position="313"/>
        <end position="378"/>
    </location>
</feature>